<organism evidence="3 6">
    <name type="scientific">Rotaria magnacalcarata</name>
    <dbReference type="NCBI Taxonomy" id="392030"/>
    <lineage>
        <taxon>Eukaryota</taxon>
        <taxon>Metazoa</taxon>
        <taxon>Spiralia</taxon>
        <taxon>Gnathifera</taxon>
        <taxon>Rotifera</taxon>
        <taxon>Eurotatoria</taxon>
        <taxon>Bdelloidea</taxon>
        <taxon>Philodinida</taxon>
        <taxon>Philodinidae</taxon>
        <taxon>Rotaria</taxon>
    </lineage>
</organism>
<gene>
    <name evidence="3" type="ORF">CJN711_LOCUS37652</name>
    <name evidence="5" type="ORF">GIL414_LOCUS21148</name>
    <name evidence="2" type="ORF">KQP761_LOCUS8175</name>
    <name evidence="4" type="ORF">UXM345_LOCUS641</name>
</gene>
<name>A0A816CEC8_9BILA</name>
<protein>
    <submittedName>
        <fullName evidence="3">Uncharacterized protein</fullName>
    </submittedName>
</protein>
<evidence type="ECO:0000313" key="2">
    <source>
        <dbReference type="EMBL" id="CAF1370050.1"/>
    </source>
</evidence>
<reference evidence="3" key="1">
    <citation type="submission" date="2021-02" db="EMBL/GenBank/DDBJ databases">
        <authorList>
            <person name="Nowell W R."/>
        </authorList>
    </citation>
    <scope>NUCLEOTIDE SEQUENCE</scope>
</reference>
<dbReference type="EMBL" id="CAJNOW010003048">
    <property type="protein sequence ID" value="CAF1370050.1"/>
    <property type="molecule type" value="Genomic_DNA"/>
</dbReference>
<dbReference type="AlphaFoldDB" id="A0A816CEC8"/>
<evidence type="ECO:0000313" key="4">
    <source>
        <dbReference type="EMBL" id="CAF3728009.1"/>
    </source>
</evidence>
<feature type="compositionally biased region" description="Basic and acidic residues" evidence="1">
    <location>
        <begin position="1"/>
        <end position="12"/>
    </location>
</feature>
<dbReference type="Proteomes" id="UP000681720">
    <property type="component" value="Unassembled WGS sequence"/>
</dbReference>
<feature type="region of interest" description="Disordered" evidence="1">
    <location>
        <begin position="1"/>
        <end position="38"/>
    </location>
</feature>
<dbReference type="Proteomes" id="UP000663842">
    <property type="component" value="Unassembled WGS sequence"/>
</dbReference>
<evidence type="ECO:0000313" key="5">
    <source>
        <dbReference type="EMBL" id="CAF4189601.1"/>
    </source>
</evidence>
<dbReference type="EMBL" id="CAJOBF010000029">
    <property type="protein sequence ID" value="CAF3728009.1"/>
    <property type="molecule type" value="Genomic_DNA"/>
</dbReference>
<dbReference type="Proteomes" id="UP000663834">
    <property type="component" value="Unassembled WGS sequence"/>
</dbReference>
<proteinExistence type="predicted"/>
<evidence type="ECO:0000313" key="3">
    <source>
        <dbReference type="EMBL" id="CAF1619258.1"/>
    </source>
</evidence>
<sequence>MEDEKSRPDSAGRRRLGLESIQTSPDLPLHLTHDYGDN</sequence>
<comment type="caution">
    <text evidence="3">The sequence shown here is derived from an EMBL/GenBank/DDBJ whole genome shotgun (WGS) entry which is preliminary data.</text>
</comment>
<feature type="non-terminal residue" evidence="3">
    <location>
        <position position="38"/>
    </location>
</feature>
<dbReference type="Proteomes" id="UP000663855">
    <property type="component" value="Unassembled WGS sequence"/>
</dbReference>
<accession>A0A816CEC8</accession>
<evidence type="ECO:0000256" key="1">
    <source>
        <dbReference type="SAM" id="MobiDB-lite"/>
    </source>
</evidence>
<evidence type="ECO:0000313" key="6">
    <source>
        <dbReference type="Proteomes" id="UP000663855"/>
    </source>
</evidence>
<dbReference type="EMBL" id="CAJNOV010018389">
    <property type="protein sequence ID" value="CAF1619258.1"/>
    <property type="molecule type" value="Genomic_DNA"/>
</dbReference>
<dbReference type="EMBL" id="CAJOBJ010016853">
    <property type="protein sequence ID" value="CAF4189601.1"/>
    <property type="molecule type" value="Genomic_DNA"/>
</dbReference>